<dbReference type="GO" id="GO:0003700">
    <property type="term" value="F:DNA-binding transcription factor activity"/>
    <property type="evidence" value="ECO:0007669"/>
    <property type="project" value="InterPro"/>
</dbReference>
<dbReference type="InterPro" id="IPR051534">
    <property type="entry name" value="CBASS_pafABC_assoc_protein"/>
</dbReference>
<dbReference type="SUPFAM" id="SSF46785">
    <property type="entry name" value="Winged helix' DNA-binding domain"/>
    <property type="match status" value="1"/>
</dbReference>
<protein>
    <submittedName>
        <fullName evidence="4">WYL domain-containing protein</fullName>
    </submittedName>
</protein>
<dbReference type="InterPro" id="IPR036388">
    <property type="entry name" value="WH-like_DNA-bd_sf"/>
</dbReference>
<evidence type="ECO:0000313" key="5">
    <source>
        <dbReference type="Proteomes" id="UP000308917"/>
    </source>
</evidence>
<dbReference type="InterPro" id="IPR013196">
    <property type="entry name" value="HTH_11"/>
</dbReference>
<gene>
    <name evidence="4" type="ORF">E9531_01175</name>
</gene>
<dbReference type="EMBL" id="STFG01000001">
    <property type="protein sequence ID" value="THU05197.1"/>
    <property type="molecule type" value="Genomic_DNA"/>
</dbReference>
<comment type="caution">
    <text evidence="4">The sequence shown here is derived from an EMBL/GenBank/DDBJ whole genome shotgun (WGS) entry which is preliminary data.</text>
</comment>
<organism evidence="4 5">
    <name type="scientific">Lampropedia puyangensis</name>
    <dbReference type="NCBI Taxonomy" id="1330072"/>
    <lineage>
        <taxon>Bacteria</taxon>
        <taxon>Pseudomonadati</taxon>
        <taxon>Pseudomonadota</taxon>
        <taxon>Betaproteobacteria</taxon>
        <taxon>Burkholderiales</taxon>
        <taxon>Comamonadaceae</taxon>
        <taxon>Lampropedia</taxon>
    </lineage>
</organism>
<dbReference type="PANTHER" id="PTHR34580">
    <property type="match status" value="1"/>
</dbReference>
<dbReference type="Pfam" id="PF13280">
    <property type="entry name" value="WYL"/>
    <property type="match status" value="1"/>
</dbReference>
<keyword evidence="1" id="KW-0805">Transcription regulation</keyword>
<dbReference type="Gene3D" id="1.10.10.10">
    <property type="entry name" value="Winged helix-like DNA-binding domain superfamily/Winged helix DNA-binding domain"/>
    <property type="match status" value="1"/>
</dbReference>
<evidence type="ECO:0000256" key="1">
    <source>
        <dbReference type="ARBA" id="ARBA00023015"/>
    </source>
</evidence>
<dbReference type="Pfam" id="PF08279">
    <property type="entry name" value="HTH_11"/>
    <property type="match status" value="1"/>
</dbReference>
<accession>A0A4S8FCX3</accession>
<dbReference type="AlphaFoldDB" id="A0A4S8FCX3"/>
<evidence type="ECO:0000313" key="4">
    <source>
        <dbReference type="EMBL" id="THU05197.1"/>
    </source>
</evidence>
<dbReference type="PROSITE" id="PS51000">
    <property type="entry name" value="HTH_DEOR_2"/>
    <property type="match status" value="1"/>
</dbReference>
<feature type="domain" description="HTH deoR-type" evidence="3">
    <location>
        <begin position="9"/>
        <end position="64"/>
    </location>
</feature>
<reference evidence="4 5" key="1">
    <citation type="journal article" date="2015" name="Antonie Van Leeuwenhoek">
        <title>Lampropedia puyangensis sp. nov., isolated from symptomatic bark of Populus ? euramericana canker and emended description of Lampropedia hyalina (Ehrenberg 1832) Lee et al. 2004.</title>
        <authorList>
            <person name="Li Y."/>
            <person name="Wang T."/>
            <person name="Piao C.G."/>
            <person name="Wang L.F."/>
            <person name="Tian G.Z."/>
            <person name="Zhu T.H."/>
            <person name="Guo M.W."/>
        </authorList>
    </citation>
    <scope>NUCLEOTIDE SEQUENCE [LARGE SCALE GENOMIC DNA]</scope>
    <source>
        <strain evidence="4 5">2-bin</strain>
    </source>
</reference>
<dbReference type="InterPro" id="IPR026881">
    <property type="entry name" value="WYL_dom"/>
</dbReference>
<evidence type="ECO:0000259" key="3">
    <source>
        <dbReference type="PROSITE" id="PS51000"/>
    </source>
</evidence>
<sequence>MQERTLHARLNRLEALADRLSDGEVHAVAALAQELQVSERTLARDLDVLREQGWALQSASGKGGGIQIAQRWASGRMTLRSADAIELLMALALSEALGLSQASRHADLRRQLGRSFSPADRNAIARLRKRIRVASPVSVDVQQSVRRRDPTILEVVYSAFVHQTVLAIRYIDGKQTHSERMIEAQYLLLAWPFWYVLAWDLQRQAVRTFRLDRITSASALAQRFQLRSAQPFWASCNEVGIVL</sequence>
<keyword evidence="5" id="KW-1185">Reference proteome</keyword>
<proteinExistence type="predicted"/>
<dbReference type="PROSITE" id="PS52050">
    <property type="entry name" value="WYL"/>
    <property type="match status" value="1"/>
</dbReference>
<name>A0A4S8FCX3_9BURK</name>
<dbReference type="Proteomes" id="UP000308917">
    <property type="component" value="Unassembled WGS sequence"/>
</dbReference>
<keyword evidence="2" id="KW-0804">Transcription</keyword>
<evidence type="ECO:0000256" key="2">
    <source>
        <dbReference type="ARBA" id="ARBA00023163"/>
    </source>
</evidence>
<dbReference type="InterPro" id="IPR036390">
    <property type="entry name" value="WH_DNA-bd_sf"/>
</dbReference>
<dbReference type="RefSeq" id="WP_136571908.1">
    <property type="nucleotide sequence ID" value="NZ_STFG01000001.1"/>
</dbReference>
<dbReference type="InterPro" id="IPR001034">
    <property type="entry name" value="DeoR_HTH"/>
</dbReference>
<dbReference type="PANTHER" id="PTHR34580:SF1">
    <property type="entry name" value="PROTEIN PAFC"/>
    <property type="match status" value="1"/>
</dbReference>
<dbReference type="OrthoDB" id="8555652at2"/>